<feature type="transmembrane region" description="Helical" evidence="1">
    <location>
        <begin position="128"/>
        <end position="148"/>
    </location>
</feature>
<evidence type="ECO:0000313" key="2">
    <source>
        <dbReference type="EMBL" id="AHH15629.1"/>
    </source>
</evidence>
<gene>
    <name evidence="2" type="ORF">NONO_c08220</name>
</gene>
<evidence type="ECO:0000313" key="3">
    <source>
        <dbReference type="Proteomes" id="UP000019150"/>
    </source>
</evidence>
<sequence length="222" mass="25635">MISPSRKRRDVRVRTQLRDDFAQDPEFDPRDTFVMQLTDDLPDRCARHGKPTKLHVTKDYEFASKLFGWREDFHWVQRTFSYEIANILHAFYLTVTFRRKEISTPSTILEGEWPVCPKCLRLKTVRQCVGHAIVLAGLGLIMIILAGIQMSAFDHLPAPLIAGLFPGWFPFGLLLAILIYRHSGNLVPFRPITEYTEVTIKAHPRFADVVESRGTTTEIHEW</sequence>
<evidence type="ECO:0000256" key="1">
    <source>
        <dbReference type="SAM" id="Phobius"/>
    </source>
</evidence>
<protein>
    <submittedName>
        <fullName evidence="2">Uncharacterized protein</fullName>
    </submittedName>
</protein>
<accession>W5T912</accession>
<keyword evidence="1" id="KW-0812">Transmembrane</keyword>
<dbReference type="HOGENOM" id="CLU_1244252_0_0_11"/>
<keyword evidence="1" id="KW-0472">Membrane</keyword>
<dbReference type="EMBL" id="CP006850">
    <property type="protein sequence ID" value="AHH15629.1"/>
    <property type="molecule type" value="Genomic_DNA"/>
</dbReference>
<dbReference type="eggNOG" id="ENOG5031F2M">
    <property type="taxonomic scope" value="Bacteria"/>
</dbReference>
<reference evidence="2 3" key="1">
    <citation type="journal article" date="2014" name="Appl. Environ. Microbiol.">
        <title>Insights into the Microbial Degradation of Rubber and Gutta-Percha by Analysis of the Complete Genome of Nocardia nova SH22a.</title>
        <authorList>
            <person name="Luo Q."/>
            <person name="Hiessl S."/>
            <person name="Poehlein A."/>
            <person name="Daniel R."/>
            <person name="Steinbuchel A."/>
        </authorList>
    </citation>
    <scope>NUCLEOTIDE SEQUENCE [LARGE SCALE GENOMIC DNA]</scope>
    <source>
        <strain evidence="2">SH22a</strain>
    </source>
</reference>
<name>W5T912_9NOCA</name>
<dbReference type="AlphaFoldDB" id="W5T912"/>
<keyword evidence="1" id="KW-1133">Transmembrane helix</keyword>
<keyword evidence="3" id="KW-1185">Reference proteome</keyword>
<dbReference type="KEGG" id="nno:NONO_c08220"/>
<proteinExistence type="predicted"/>
<organism evidence="2 3">
    <name type="scientific">Nocardia nova SH22a</name>
    <dbReference type="NCBI Taxonomy" id="1415166"/>
    <lineage>
        <taxon>Bacteria</taxon>
        <taxon>Bacillati</taxon>
        <taxon>Actinomycetota</taxon>
        <taxon>Actinomycetes</taxon>
        <taxon>Mycobacteriales</taxon>
        <taxon>Nocardiaceae</taxon>
        <taxon>Nocardia</taxon>
    </lineage>
</organism>
<dbReference type="Proteomes" id="UP000019150">
    <property type="component" value="Chromosome"/>
</dbReference>
<feature type="transmembrane region" description="Helical" evidence="1">
    <location>
        <begin position="160"/>
        <end position="180"/>
    </location>
</feature>